<keyword evidence="2" id="KW-1185">Reference proteome</keyword>
<name>A0AAD2CG36_9STRA</name>
<gene>
    <name evidence="1" type="ORF">CYCCA115_LOCUS3493</name>
</gene>
<protein>
    <submittedName>
        <fullName evidence="1">Uncharacterized protein</fullName>
    </submittedName>
</protein>
<accession>A0AAD2CG36</accession>
<evidence type="ECO:0000313" key="2">
    <source>
        <dbReference type="Proteomes" id="UP001295423"/>
    </source>
</evidence>
<dbReference type="Proteomes" id="UP001295423">
    <property type="component" value="Unassembled WGS sequence"/>
</dbReference>
<dbReference type="AlphaFoldDB" id="A0AAD2CG36"/>
<comment type="caution">
    <text evidence="1">The sequence shown here is derived from an EMBL/GenBank/DDBJ whole genome shotgun (WGS) entry which is preliminary data.</text>
</comment>
<sequence>MFSSRAAVKAANGAGPCIWVAISAILIDAMEAEAFGYKSQTALTNEEFFALCFCFVDDTNVMESNNNVETTGEDLLPSVQSALDLWSGGISAAGGAINPAKKAEMSSKLTLQEPSGLWATLRRLQPDEAERTLGVMMAPLETGTAQHLALREKAKNWAAKFRPQHLLCYYVLPLLKATALKTLEYVMPLSTLGRSYWVSIMSPILQASLHKAGVCRSFPRVVVFAPLKYQGLGIPHPFALQVFHHLSVLMRHSTNRTKTSQYLEANLQSHQLKTGTSFPLLQQEPTNTGILASETWLKRVWIELDSLGIRVEISSPPLSLHCANDRLLMDIFIDALVDQEDLLWLNWCRQYLQVTTLSELTTADGCSQTAASLAGQPSGHFVTNYNWPRTRRPGPSHKQDARISPGIQRYFVGTFSTERIGCNSLKSSVNGQIGAPTLLVGIWKGRPRNSVCCIFSRERNKTNMLYNMENLCSQGLSFTRSTVNRVVEFERVVASRPS</sequence>
<organism evidence="1 2">
    <name type="scientific">Cylindrotheca closterium</name>
    <dbReference type="NCBI Taxonomy" id="2856"/>
    <lineage>
        <taxon>Eukaryota</taxon>
        <taxon>Sar</taxon>
        <taxon>Stramenopiles</taxon>
        <taxon>Ochrophyta</taxon>
        <taxon>Bacillariophyta</taxon>
        <taxon>Bacillariophyceae</taxon>
        <taxon>Bacillariophycidae</taxon>
        <taxon>Bacillariales</taxon>
        <taxon>Bacillariaceae</taxon>
        <taxon>Cylindrotheca</taxon>
    </lineage>
</organism>
<evidence type="ECO:0000313" key="1">
    <source>
        <dbReference type="EMBL" id="CAJ1933862.1"/>
    </source>
</evidence>
<reference evidence="1" key="1">
    <citation type="submission" date="2023-08" db="EMBL/GenBank/DDBJ databases">
        <authorList>
            <person name="Audoor S."/>
            <person name="Bilcke G."/>
        </authorList>
    </citation>
    <scope>NUCLEOTIDE SEQUENCE</scope>
</reference>
<dbReference type="EMBL" id="CAKOGP040000311">
    <property type="protein sequence ID" value="CAJ1933862.1"/>
    <property type="molecule type" value="Genomic_DNA"/>
</dbReference>
<proteinExistence type="predicted"/>